<gene>
    <name evidence="1" type="ORF">LCGC14_2396790</name>
</gene>
<dbReference type="AlphaFoldDB" id="A0A0F9BWK0"/>
<name>A0A0F9BWK0_9ZZZZ</name>
<protein>
    <submittedName>
        <fullName evidence="1">Uncharacterized protein</fullName>
    </submittedName>
</protein>
<reference evidence="1" key="1">
    <citation type="journal article" date="2015" name="Nature">
        <title>Complex archaea that bridge the gap between prokaryotes and eukaryotes.</title>
        <authorList>
            <person name="Spang A."/>
            <person name="Saw J.H."/>
            <person name="Jorgensen S.L."/>
            <person name="Zaremba-Niedzwiedzka K."/>
            <person name="Martijn J."/>
            <person name="Lind A.E."/>
            <person name="van Eijk R."/>
            <person name="Schleper C."/>
            <person name="Guy L."/>
            <person name="Ettema T.J."/>
        </authorList>
    </citation>
    <scope>NUCLEOTIDE SEQUENCE</scope>
</reference>
<evidence type="ECO:0000313" key="1">
    <source>
        <dbReference type="EMBL" id="KKL26290.1"/>
    </source>
</evidence>
<comment type="caution">
    <text evidence="1">The sequence shown here is derived from an EMBL/GenBank/DDBJ whole genome shotgun (WGS) entry which is preliminary data.</text>
</comment>
<accession>A0A0F9BWK0</accession>
<dbReference type="EMBL" id="LAZR01035888">
    <property type="protein sequence ID" value="KKL26290.1"/>
    <property type="molecule type" value="Genomic_DNA"/>
</dbReference>
<sequence length="62" mass="7393">MKMDVHDEHGMDRVELEIIRPVPIDAREWWTLRFTFVNKFETVVKLDRHELKAMLSVLIGSL</sequence>
<organism evidence="1">
    <name type="scientific">marine sediment metagenome</name>
    <dbReference type="NCBI Taxonomy" id="412755"/>
    <lineage>
        <taxon>unclassified sequences</taxon>
        <taxon>metagenomes</taxon>
        <taxon>ecological metagenomes</taxon>
    </lineage>
</organism>
<proteinExistence type="predicted"/>